<name>A0A0A8ZAH3_ARUDO</name>
<dbReference type="AlphaFoldDB" id="A0A0A8ZAH3"/>
<reference evidence="1" key="2">
    <citation type="journal article" date="2015" name="Data Brief">
        <title>Shoot transcriptome of the giant reed, Arundo donax.</title>
        <authorList>
            <person name="Barrero R.A."/>
            <person name="Guerrero F.D."/>
            <person name="Moolhuijzen P."/>
            <person name="Goolsby J.A."/>
            <person name="Tidwell J."/>
            <person name="Bellgard S.E."/>
            <person name="Bellgard M.I."/>
        </authorList>
    </citation>
    <scope>NUCLEOTIDE SEQUENCE</scope>
    <source>
        <tissue evidence="1">Shoot tissue taken approximately 20 cm above the soil surface</tissue>
    </source>
</reference>
<protein>
    <submittedName>
        <fullName evidence="1">Uncharacterized protein</fullName>
    </submittedName>
</protein>
<organism evidence="1">
    <name type="scientific">Arundo donax</name>
    <name type="common">Giant reed</name>
    <name type="synonym">Donax arundinaceus</name>
    <dbReference type="NCBI Taxonomy" id="35708"/>
    <lineage>
        <taxon>Eukaryota</taxon>
        <taxon>Viridiplantae</taxon>
        <taxon>Streptophyta</taxon>
        <taxon>Embryophyta</taxon>
        <taxon>Tracheophyta</taxon>
        <taxon>Spermatophyta</taxon>
        <taxon>Magnoliopsida</taxon>
        <taxon>Liliopsida</taxon>
        <taxon>Poales</taxon>
        <taxon>Poaceae</taxon>
        <taxon>PACMAD clade</taxon>
        <taxon>Arundinoideae</taxon>
        <taxon>Arundineae</taxon>
        <taxon>Arundo</taxon>
    </lineage>
</organism>
<dbReference type="EMBL" id="GBRH01266023">
    <property type="protein sequence ID" value="JAD31872.1"/>
    <property type="molecule type" value="Transcribed_RNA"/>
</dbReference>
<reference evidence="1" key="1">
    <citation type="submission" date="2014-09" db="EMBL/GenBank/DDBJ databases">
        <authorList>
            <person name="Magalhaes I.L.F."/>
            <person name="Oliveira U."/>
            <person name="Santos F.R."/>
            <person name="Vidigal T.H.D.A."/>
            <person name="Brescovit A.D."/>
            <person name="Santos A.J."/>
        </authorList>
    </citation>
    <scope>NUCLEOTIDE SEQUENCE</scope>
    <source>
        <tissue evidence="1">Shoot tissue taken approximately 20 cm above the soil surface</tissue>
    </source>
</reference>
<evidence type="ECO:0000313" key="1">
    <source>
        <dbReference type="EMBL" id="JAD31872.1"/>
    </source>
</evidence>
<accession>A0A0A8ZAH3</accession>
<proteinExistence type="predicted"/>
<sequence length="40" mass="4323">MGAYLLGLQNETRGTQQHSLSELASISFSKGSNQKRSPAE</sequence>